<dbReference type="OMA" id="WIGPPRV"/>
<accession>K1VTS7</accession>
<feature type="compositionally biased region" description="Low complexity" evidence="1">
    <location>
        <begin position="828"/>
        <end position="844"/>
    </location>
</feature>
<feature type="region of interest" description="Disordered" evidence="1">
    <location>
        <begin position="224"/>
        <end position="277"/>
    </location>
</feature>
<feature type="compositionally biased region" description="Basic and acidic residues" evidence="1">
    <location>
        <begin position="420"/>
        <end position="458"/>
    </location>
</feature>
<organism evidence="2 3">
    <name type="scientific">Trichosporon asahii var. asahii (strain CBS 8904)</name>
    <name type="common">Yeast</name>
    <dbReference type="NCBI Taxonomy" id="1220162"/>
    <lineage>
        <taxon>Eukaryota</taxon>
        <taxon>Fungi</taxon>
        <taxon>Dikarya</taxon>
        <taxon>Basidiomycota</taxon>
        <taxon>Agaricomycotina</taxon>
        <taxon>Tremellomycetes</taxon>
        <taxon>Trichosporonales</taxon>
        <taxon>Trichosporonaceae</taxon>
        <taxon>Trichosporon</taxon>
    </lineage>
</organism>
<feature type="compositionally biased region" description="Basic and acidic residues" evidence="1">
    <location>
        <begin position="678"/>
        <end position="695"/>
    </location>
</feature>
<name>K1VTS7_TRIAC</name>
<feature type="compositionally biased region" description="Polar residues" evidence="1">
    <location>
        <begin position="817"/>
        <end position="827"/>
    </location>
</feature>
<evidence type="ECO:0000256" key="1">
    <source>
        <dbReference type="SAM" id="MobiDB-lite"/>
    </source>
</evidence>
<protein>
    <submittedName>
        <fullName evidence="2">Uncharacterized protein</fullName>
    </submittedName>
</protein>
<feature type="compositionally biased region" description="Basic and acidic residues" evidence="1">
    <location>
        <begin position="950"/>
        <end position="959"/>
    </location>
</feature>
<feature type="compositionally biased region" description="Low complexity" evidence="1">
    <location>
        <begin position="404"/>
        <end position="419"/>
    </location>
</feature>
<feature type="compositionally biased region" description="Basic and acidic residues" evidence="1">
    <location>
        <begin position="246"/>
        <end position="260"/>
    </location>
</feature>
<comment type="caution">
    <text evidence="2">The sequence shown here is derived from an EMBL/GenBank/DDBJ whole genome shotgun (WGS) entry which is preliminary data.</text>
</comment>
<feature type="compositionally biased region" description="Acidic residues" evidence="1">
    <location>
        <begin position="646"/>
        <end position="661"/>
    </location>
</feature>
<feature type="compositionally biased region" description="Pro residues" evidence="1">
    <location>
        <begin position="16"/>
        <end position="31"/>
    </location>
</feature>
<feature type="compositionally biased region" description="Acidic residues" evidence="1">
    <location>
        <begin position="345"/>
        <end position="354"/>
    </location>
</feature>
<feature type="region of interest" description="Disordered" evidence="1">
    <location>
        <begin position="304"/>
        <end position="486"/>
    </location>
</feature>
<feature type="compositionally biased region" description="Acidic residues" evidence="1">
    <location>
        <begin position="262"/>
        <end position="273"/>
    </location>
</feature>
<keyword evidence="3" id="KW-1185">Reference proteome</keyword>
<reference evidence="2 3" key="1">
    <citation type="journal article" date="2012" name="Eukaryot. Cell">
        <title>Genome sequence of the Trichosporon asahii environmental strain CBS 8904.</title>
        <authorList>
            <person name="Yang R.Y."/>
            <person name="Li H.T."/>
            <person name="Zhu H."/>
            <person name="Zhou G.P."/>
            <person name="Wang M."/>
            <person name="Wang L."/>
        </authorList>
    </citation>
    <scope>NUCLEOTIDE SEQUENCE [LARGE SCALE GENOMIC DNA]</scope>
    <source>
        <strain evidence="2 3">CBS 8904</strain>
    </source>
</reference>
<evidence type="ECO:0000313" key="2">
    <source>
        <dbReference type="EMBL" id="EKD00093.1"/>
    </source>
</evidence>
<proteinExistence type="predicted"/>
<feature type="compositionally biased region" description="Low complexity" evidence="1">
    <location>
        <begin position="32"/>
        <end position="70"/>
    </location>
</feature>
<feature type="region of interest" description="Disordered" evidence="1">
    <location>
        <begin position="864"/>
        <end position="1048"/>
    </location>
</feature>
<feature type="region of interest" description="Disordered" evidence="1">
    <location>
        <begin position="571"/>
        <end position="593"/>
    </location>
</feature>
<sequence length="1048" mass="109740">MPDTPGGASRPHRQAVPPPLPASQPPPPQQAPPGARSGIGSSAAANPGGAPNTNSGAAPQANGTAPAGATAGMSATGIGSTATGVANGGGPSSSGAPASTNPANPGGGRPFGPNPNYTGFRNFIDMIHQDNVILRDVVSQAESQHLSEALAGFERAIIAARNSDVHATFAFRFPPCSQDLSVLHSSGVVIGIGRGDRGHQHDSAVDAAGWGSFGGGIGFDESHASGMGQFRGVSTSGNGQSVADDGASRDDDSDIDRSESCESSEGDEIEMNDAVEVNPERLAYRNLGGTASLVRPAVGRSAGIEPVPATPQPWSPAASLDQRPGPSTDVVPKQEHGTGRRPAFDFEDGMDVETPEARADRKGKRKAVEPPPVETPAQRRRPSPPVAPRGVAAPTAARYRTSLAPSPASAPAGSSSGTPARRDAPSTRTPARRDGPAVHTPAHRDAHTTRTPARRDRPVAYTPARSGAHTTPAPHGVPDPDHGNTIDRALRNAEALADETFDSDDATFAGRTMVWQGSPAGVLASSNATPMRISMSQTVPLPRAFHSVRQPPQSSPLARHRVVAASHVEHLTPRSAAPAESPGGNVSYAEGTSRMHPDYSAMYAEGIDEERMVKDSFVTSAPPPQRTTGMDVKEEEDEADKHGDGPSEEMEGIDASDSDDISDLHSSQADVYEESIDDEKHRGYDEELGDERESLADDDDDQLTHRSQLLDKGAFGSDGVYDDPGELTSPSPEIKDRSPIFDPVPSPPDEFSDHFDDSDLPYPHYDWSMSTPRRVHSQLSDIREESIYSPAVASGTGTPAAVGLGITPAPSAPAWSLRSTTVNSKSTAQPAEPAARAAPTAPVASDVPLPQIGLPPRPLPVFIRPPQFLYPPQSSTTRTSASTFGTQRRSPSVELVPGPSRAVDPNETVISLSSNDTDRGPPPGPVRSSTEERENVADLLATGQLSPDSLRAKQAEEAAAHAAVVAGRSSGPAPAEGEIDETHAHEVQPTLEPPVEESMPPESSTGKTPKPRRTGKSRSSSREPSADPDGFRPTRRSGRATKPVRYNE</sequence>
<feature type="region of interest" description="Disordered" evidence="1">
    <location>
        <begin position="617"/>
        <end position="759"/>
    </location>
</feature>
<feature type="region of interest" description="Disordered" evidence="1">
    <location>
        <begin position="82"/>
        <end position="115"/>
    </location>
</feature>
<feature type="compositionally biased region" description="Low complexity" evidence="1">
    <location>
        <begin position="93"/>
        <end position="104"/>
    </location>
</feature>
<evidence type="ECO:0000313" key="3">
    <source>
        <dbReference type="Proteomes" id="UP000006757"/>
    </source>
</evidence>
<dbReference type="InParanoid" id="K1VTS7"/>
<dbReference type="EMBL" id="AMBO01000350">
    <property type="protein sequence ID" value="EKD00093.1"/>
    <property type="molecule type" value="Genomic_DNA"/>
</dbReference>
<feature type="region of interest" description="Disordered" evidence="1">
    <location>
        <begin position="1"/>
        <end position="70"/>
    </location>
</feature>
<feature type="compositionally biased region" description="Basic and acidic residues" evidence="1">
    <location>
        <begin position="1020"/>
        <end position="1032"/>
    </location>
</feature>
<feature type="compositionally biased region" description="Basic and acidic residues" evidence="1">
    <location>
        <begin position="332"/>
        <end position="344"/>
    </location>
</feature>
<gene>
    <name evidence="2" type="ORF">A1Q2_05617</name>
</gene>
<feature type="compositionally biased region" description="Polar residues" evidence="1">
    <location>
        <begin position="872"/>
        <end position="890"/>
    </location>
</feature>
<dbReference type="HOGENOM" id="CLU_295288_0_0_1"/>
<dbReference type="Proteomes" id="UP000006757">
    <property type="component" value="Unassembled WGS sequence"/>
</dbReference>
<feature type="region of interest" description="Disordered" evidence="1">
    <location>
        <begin position="814"/>
        <end position="851"/>
    </location>
</feature>
<dbReference type="AlphaFoldDB" id="K1VTS7"/>